<evidence type="ECO:0000256" key="1">
    <source>
        <dbReference type="SAM" id="Phobius"/>
    </source>
</evidence>
<reference evidence="3" key="1">
    <citation type="submission" date="2023-08" db="EMBL/GenBank/DDBJ databases">
        <authorList>
            <person name="Audoor S."/>
            <person name="Bilcke G."/>
        </authorList>
    </citation>
    <scope>NUCLEOTIDE SEQUENCE</scope>
</reference>
<dbReference type="Pfam" id="PF14023">
    <property type="entry name" value="Bestrophin-like"/>
    <property type="match status" value="1"/>
</dbReference>
<feature type="transmembrane region" description="Helical" evidence="1">
    <location>
        <begin position="128"/>
        <end position="148"/>
    </location>
</feature>
<accession>A0AAD2G5P5</accession>
<keyword evidence="1" id="KW-1133">Transmembrane helix</keyword>
<organism evidence="3 4">
    <name type="scientific">Cylindrotheca closterium</name>
    <dbReference type="NCBI Taxonomy" id="2856"/>
    <lineage>
        <taxon>Eukaryota</taxon>
        <taxon>Sar</taxon>
        <taxon>Stramenopiles</taxon>
        <taxon>Ochrophyta</taxon>
        <taxon>Bacillariophyta</taxon>
        <taxon>Bacillariophyceae</taxon>
        <taxon>Bacillariophycidae</taxon>
        <taxon>Bacillariales</taxon>
        <taxon>Bacillariaceae</taxon>
        <taxon>Cylindrotheca</taxon>
    </lineage>
</organism>
<dbReference type="InterPro" id="IPR025333">
    <property type="entry name" value="DUF4239"/>
</dbReference>
<feature type="transmembrane region" description="Helical" evidence="1">
    <location>
        <begin position="269"/>
        <end position="289"/>
    </location>
</feature>
<feature type="transmembrane region" description="Helical" evidence="1">
    <location>
        <begin position="301"/>
        <end position="326"/>
    </location>
</feature>
<evidence type="ECO:0000313" key="4">
    <source>
        <dbReference type="Proteomes" id="UP001295423"/>
    </source>
</evidence>
<feature type="chain" id="PRO_5042046888" evidence="2">
    <location>
        <begin position="16"/>
        <end position="352"/>
    </location>
</feature>
<keyword evidence="2" id="KW-0732">Signal</keyword>
<proteinExistence type="predicted"/>
<feature type="signal peptide" evidence="2">
    <location>
        <begin position="1"/>
        <end position="15"/>
    </location>
</feature>
<sequence>MVVSSILLLFVLTAGNKQLLCNGLIAPDQVPHSLRQSIASKQASLPLHVFGSPISENDKNDIVPDFDSEEIFVITFPPITIAAAFLTYDDVAKLFDDFVVKASGRTFEFVDGGAELDSLLKPALTGPISGLVSILFSTIVATTIGKLFDRYEAMTMEVANILDDLQLLSLHTNFFPSKYKKSMRKLIRKFTANFKSACLDPSTSAELRQQLNDENQIILGDMMIQLHEFNQDGEVEKNDKAMDEAYERLNEVIKRRTNLENLYEACFPVWHYGSICILGLGICLIFLILTDKPALLMLGDFQLRLCWSILLGSFSMLTVTIVDLITPLQGGYKIRMEPHLIDEKQGYLDDDE</sequence>
<evidence type="ECO:0000256" key="2">
    <source>
        <dbReference type="SAM" id="SignalP"/>
    </source>
</evidence>
<evidence type="ECO:0000313" key="3">
    <source>
        <dbReference type="EMBL" id="CAJ1963958.1"/>
    </source>
</evidence>
<keyword evidence="1" id="KW-0812">Transmembrane</keyword>
<dbReference type="AlphaFoldDB" id="A0AAD2G5P5"/>
<gene>
    <name evidence="3" type="ORF">CYCCA115_LOCUS20401</name>
</gene>
<name>A0AAD2G5P5_9STRA</name>
<protein>
    <submittedName>
        <fullName evidence="3">Uncharacterized protein</fullName>
    </submittedName>
</protein>
<dbReference type="EMBL" id="CAKOGP040002169">
    <property type="protein sequence ID" value="CAJ1963958.1"/>
    <property type="molecule type" value="Genomic_DNA"/>
</dbReference>
<keyword evidence="4" id="KW-1185">Reference proteome</keyword>
<comment type="caution">
    <text evidence="3">The sequence shown here is derived from an EMBL/GenBank/DDBJ whole genome shotgun (WGS) entry which is preliminary data.</text>
</comment>
<dbReference type="Proteomes" id="UP001295423">
    <property type="component" value="Unassembled WGS sequence"/>
</dbReference>
<keyword evidence="1" id="KW-0472">Membrane</keyword>